<sequence>MRRPWGLTFQSLLPGQRNASGFTFISLCPIRETNPTNRPSVGHRFSSVSLPSTRRGFLQPDLATCNHDCIPLGERNLCLSRGQMERSSPGLLLSG</sequence>
<evidence type="ECO:0000313" key="1">
    <source>
        <dbReference type="EMBL" id="TEB34474.1"/>
    </source>
</evidence>
<dbReference type="EMBL" id="QPFP01000009">
    <property type="protein sequence ID" value="TEB34474.1"/>
    <property type="molecule type" value="Genomic_DNA"/>
</dbReference>
<comment type="caution">
    <text evidence="1">The sequence shown here is derived from an EMBL/GenBank/DDBJ whole genome shotgun (WGS) entry which is preliminary data.</text>
</comment>
<protein>
    <submittedName>
        <fullName evidence="1">Uncharacterized protein</fullName>
    </submittedName>
</protein>
<name>A0A4Y7TKG8_COPMI</name>
<reference evidence="1 2" key="1">
    <citation type="journal article" date="2019" name="Nat. Ecol. Evol.">
        <title>Megaphylogeny resolves global patterns of mushroom evolution.</title>
        <authorList>
            <person name="Varga T."/>
            <person name="Krizsan K."/>
            <person name="Foldi C."/>
            <person name="Dima B."/>
            <person name="Sanchez-Garcia M."/>
            <person name="Sanchez-Ramirez S."/>
            <person name="Szollosi G.J."/>
            <person name="Szarkandi J.G."/>
            <person name="Papp V."/>
            <person name="Albert L."/>
            <person name="Andreopoulos W."/>
            <person name="Angelini C."/>
            <person name="Antonin V."/>
            <person name="Barry K.W."/>
            <person name="Bougher N.L."/>
            <person name="Buchanan P."/>
            <person name="Buyck B."/>
            <person name="Bense V."/>
            <person name="Catcheside P."/>
            <person name="Chovatia M."/>
            <person name="Cooper J."/>
            <person name="Damon W."/>
            <person name="Desjardin D."/>
            <person name="Finy P."/>
            <person name="Geml J."/>
            <person name="Haridas S."/>
            <person name="Hughes K."/>
            <person name="Justo A."/>
            <person name="Karasinski D."/>
            <person name="Kautmanova I."/>
            <person name="Kiss B."/>
            <person name="Kocsube S."/>
            <person name="Kotiranta H."/>
            <person name="LaButti K.M."/>
            <person name="Lechner B.E."/>
            <person name="Liimatainen K."/>
            <person name="Lipzen A."/>
            <person name="Lukacs Z."/>
            <person name="Mihaltcheva S."/>
            <person name="Morgado L.N."/>
            <person name="Niskanen T."/>
            <person name="Noordeloos M.E."/>
            <person name="Ohm R.A."/>
            <person name="Ortiz-Santana B."/>
            <person name="Ovrebo C."/>
            <person name="Racz N."/>
            <person name="Riley R."/>
            <person name="Savchenko A."/>
            <person name="Shiryaev A."/>
            <person name="Soop K."/>
            <person name="Spirin V."/>
            <person name="Szebenyi C."/>
            <person name="Tomsovsky M."/>
            <person name="Tulloss R.E."/>
            <person name="Uehling J."/>
            <person name="Grigoriev I.V."/>
            <person name="Vagvolgyi C."/>
            <person name="Papp T."/>
            <person name="Martin F.M."/>
            <person name="Miettinen O."/>
            <person name="Hibbett D.S."/>
            <person name="Nagy L.G."/>
        </authorList>
    </citation>
    <scope>NUCLEOTIDE SEQUENCE [LARGE SCALE GENOMIC DNA]</scope>
    <source>
        <strain evidence="1 2">FP101781</strain>
    </source>
</reference>
<dbReference type="Proteomes" id="UP000298030">
    <property type="component" value="Unassembled WGS sequence"/>
</dbReference>
<organism evidence="1 2">
    <name type="scientific">Coprinellus micaceus</name>
    <name type="common">Glistening ink-cap mushroom</name>
    <name type="synonym">Coprinus micaceus</name>
    <dbReference type="NCBI Taxonomy" id="71717"/>
    <lineage>
        <taxon>Eukaryota</taxon>
        <taxon>Fungi</taxon>
        <taxon>Dikarya</taxon>
        <taxon>Basidiomycota</taxon>
        <taxon>Agaricomycotina</taxon>
        <taxon>Agaricomycetes</taxon>
        <taxon>Agaricomycetidae</taxon>
        <taxon>Agaricales</taxon>
        <taxon>Agaricineae</taxon>
        <taxon>Psathyrellaceae</taxon>
        <taxon>Coprinellus</taxon>
    </lineage>
</organism>
<dbReference type="AlphaFoldDB" id="A0A4Y7TKG8"/>
<accession>A0A4Y7TKG8</accession>
<gene>
    <name evidence="1" type="ORF">FA13DRAFT_1483033</name>
</gene>
<proteinExistence type="predicted"/>
<evidence type="ECO:0000313" key="2">
    <source>
        <dbReference type="Proteomes" id="UP000298030"/>
    </source>
</evidence>
<keyword evidence="2" id="KW-1185">Reference proteome</keyword>